<evidence type="ECO:0000313" key="3">
    <source>
        <dbReference type="Proteomes" id="UP000193944"/>
    </source>
</evidence>
<sequence>MSDSSDGNLYEESNDSSDQVSWYSSDYEQQSHDLDILDKLRFDTQQLIEQQKNFSLFNKIDEKYSQNLITSLKNERYIKRSEILSKPEAFFEDLQQFRDENDKYTKNHEIKIEVEEDNNKFPPPEKCQEYMKSEKLNERYLVDDEKYYGYYSLNKRLFPVNENKCYLYPLNTNSDNKNDETSKEIDNYPIKISIKKDQFKPIKHNYHHHRRKSYDPSDSISLKSYLLKGYDHMNNPTKKKESSTLSLNKEMNGKNPKEITFNYKYYFY</sequence>
<dbReference type="InterPro" id="IPR031466">
    <property type="entry name" value="MIIP"/>
</dbReference>
<dbReference type="Pfam" id="PF15734">
    <property type="entry name" value="MIIP"/>
    <property type="match status" value="1"/>
</dbReference>
<dbReference type="AlphaFoldDB" id="A0A1Y1XQY8"/>
<reference evidence="2 3" key="1">
    <citation type="submission" date="2016-08" db="EMBL/GenBank/DDBJ databases">
        <title>A Parts List for Fungal Cellulosomes Revealed by Comparative Genomics.</title>
        <authorList>
            <consortium name="DOE Joint Genome Institute"/>
            <person name="Haitjema C.H."/>
            <person name="Gilmore S.P."/>
            <person name="Henske J.K."/>
            <person name="Solomon K.V."/>
            <person name="De Groot R."/>
            <person name="Kuo A."/>
            <person name="Mondo S.J."/>
            <person name="Salamov A.A."/>
            <person name="Labutti K."/>
            <person name="Zhao Z."/>
            <person name="Chiniquy J."/>
            <person name="Barry K."/>
            <person name="Brewer H.M."/>
            <person name="Purvine S.O."/>
            <person name="Wright A.T."/>
            <person name="Boxma B."/>
            <person name="Van Alen T."/>
            <person name="Hackstein J.H."/>
            <person name="Baker S.E."/>
            <person name="Grigoriev I.V."/>
            <person name="O'Malley M.A."/>
        </authorList>
    </citation>
    <scope>NUCLEOTIDE SEQUENCE [LARGE SCALE GENOMIC DNA]</scope>
    <source>
        <strain evidence="2 3">S4</strain>
    </source>
</reference>
<name>A0A1Y1XQY8_9FUNG</name>
<dbReference type="GO" id="GO:0010972">
    <property type="term" value="P:negative regulation of G2/M transition of mitotic cell cycle"/>
    <property type="evidence" value="ECO:0007669"/>
    <property type="project" value="InterPro"/>
</dbReference>
<reference evidence="2 3" key="2">
    <citation type="submission" date="2016-08" db="EMBL/GenBank/DDBJ databases">
        <title>Pervasive Adenine N6-methylation of Active Genes in Fungi.</title>
        <authorList>
            <consortium name="DOE Joint Genome Institute"/>
            <person name="Mondo S.J."/>
            <person name="Dannebaum R.O."/>
            <person name="Kuo R.C."/>
            <person name="Labutti K."/>
            <person name="Haridas S."/>
            <person name="Kuo A."/>
            <person name="Salamov A."/>
            <person name="Ahrendt S.R."/>
            <person name="Lipzen A."/>
            <person name="Sullivan W."/>
            <person name="Andreopoulos W.B."/>
            <person name="Clum A."/>
            <person name="Lindquist E."/>
            <person name="Daum C."/>
            <person name="Ramamoorthy G.K."/>
            <person name="Gryganskyi A."/>
            <person name="Culley D."/>
            <person name="Magnuson J.K."/>
            <person name="James T.Y."/>
            <person name="O'Malley M.A."/>
            <person name="Stajich J.E."/>
            <person name="Spatafora J.W."/>
            <person name="Visel A."/>
            <person name="Grigoriev I.V."/>
        </authorList>
    </citation>
    <scope>NUCLEOTIDE SEQUENCE [LARGE SCALE GENOMIC DNA]</scope>
    <source>
        <strain evidence="2 3">S4</strain>
    </source>
</reference>
<organism evidence="2 3">
    <name type="scientific">Anaeromyces robustus</name>
    <dbReference type="NCBI Taxonomy" id="1754192"/>
    <lineage>
        <taxon>Eukaryota</taxon>
        <taxon>Fungi</taxon>
        <taxon>Fungi incertae sedis</taxon>
        <taxon>Chytridiomycota</taxon>
        <taxon>Chytridiomycota incertae sedis</taxon>
        <taxon>Neocallimastigomycetes</taxon>
        <taxon>Neocallimastigales</taxon>
        <taxon>Neocallimastigaceae</taxon>
        <taxon>Anaeromyces</taxon>
    </lineage>
</organism>
<dbReference type="EMBL" id="MCFG01000002">
    <property type="protein sequence ID" value="ORX88065.1"/>
    <property type="molecule type" value="Genomic_DNA"/>
</dbReference>
<evidence type="ECO:0000256" key="1">
    <source>
        <dbReference type="SAM" id="MobiDB-lite"/>
    </source>
</evidence>
<comment type="caution">
    <text evidence="2">The sequence shown here is derived from an EMBL/GenBank/DDBJ whole genome shotgun (WGS) entry which is preliminary data.</text>
</comment>
<gene>
    <name evidence="2" type="ORF">BCR32DRAFT_263741</name>
</gene>
<feature type="region of interest" description="Disordered" evidence="1">
    <location>
        <begin position="1"/>
        <end position="25"/>
    </location>
</feature>
<evidence type="ECO:0000313" key="2">
    <source>
        <dbReference type="EMBL" id="ORX88065.1"/>
    </source>
</evidence>
<protein>
    <submittedName>
        <fullName evidence="2">Uncharacterized protein</fullName>
    </submittedName>
</protein>
<accession>A0A1Y1XQY8</accession>
<keyword evidence="3" id="KW-1185">Reference proteome</keyword>
<dbReference type="OrthoDB" id="10002384at2759"/>
<dbReference type="GO" id="GO:0030336">
    <property type="term" value="P:negative regulation of cell migration"/>
    <property type="evidence" value="ECO:0007669"/>
    <property type="project" value="InterPro"/>
</dbReference>
<dbReference type="Proteomes" id="UP000193944">
    <property type="component" value="Unassembled WGS sequence"/>
</dbReference>
<dbReference type="PANTHER" id="PTHR34831">
    <property type="entry name" value="MIGRATION AND INVASION-INHIBITORY PROTEIN"/>
    <property type="match status" value="1"/>
</dbReference>
<proteinExistence type="predicted"/>
<feature type="compositionally biased region" description="Polar residues" evidence="1">
    <location>
        <begin position="16"/>
        <end position="25"/>
    </location>
</feature>
<dbReference type="PANTHER" id="PTHR34831:SF1">
    <property type="entry name" value="MIGRATION AND INVASION-INHIBITORY PROTEIN"/>
    <property type="match status" value="1"/>
</dbReference>